<feature type="compositionally biased region" description="Polar residues" evidence="1">
    <location>
        <begin position="320"/>
        <end position="330"/>
    </location>
</feature>
<dbReference type="AlphaFoldDB" id="A0A9P6F2B4"/>
<feature type="region of interest" description="Disordered" evidence="1">
    <location>
        <begin position="273"/>
        <end position="487"/>
    </location>
</feature>
<feature type="compositionally biased region" description="Polar residues" evidence="1">
    <location>
        <begin position="417"/>
        <end position="429"/>
    </location>
</feature>
<organism evidence="2 3">
    <name type="scientific">Mortierella hygrophila</name>
    <dbReference type="NCBI Taxonomy" id="979708"/>
    <lineage>
        <taxon>Eukaryota</taxon>
        <taxon>Fungi</taxon>
        <taxon>Fungi incertae sedis</taxon>
        <taxon>Mucoromycota</taxon>
        <taxon>Mortierellomycotina</taxon>
        <taxon>Mortierellomycetes</taxon>
        <taxon>Mortierellales</taxon>
        <taxon>Mortierellaceae</taxon>
        <taxon>Mortierella</taxon>
    </lineage>
</organism>
<dbReference type="EMBL" id="JAAAXW010000206">
    <property type="protein sequence ID" value="KAF9540297.1"/>
    <property type="molecule type" value="Genomic_DNA"/>
</dbReference>
<evidence type="ECO:0000313" key="2">
    <source>
        <dbReference type="EMBL" id="KAF9540297.1"/>
    </source>
</evidence>
<name>A0A9P6F2B4_9FUNG</name>
<keyword evidence="3" id="KW-1185">Reference proteome</keyword>
<reference evidence="2" key="1">
    <citation type="journal article" date="2020" name="Fungal Divers.">
        <title>Resolving the Mortierellaceae phylogeny through synthesis of multi-gene phylogenetics and phylogenomics.</title>
        <authorList>
            <person name="Vandepol N."/>
            <person name="Liber J."/>
            <person name="Desiro A."/>
            <person name="Na H."/>
            <person name="Kennedy M."/>
            <person name="Barry K."/>
            <person name="Grigoriev I.V."/>
            <person name="Miller A.N."/>
            <person name="O'Donnell K."/>
            <person name="Stajich J.E."/>
            <person name="Bonito G."/>
        </authorList>
    </citation>
    <scope>NUCLEOTIDE SEQUENCE</scope>
    <source>
        <strain evidence="2">NRRL 2591</strain>
    </source>
</reference>
<gene>
    <name evidence="2" type="ORF">EC957_004416</name>
</gene>
<sequence>MSEPKATTTQYKRRYMSVKIYHPFEDFFQDPDGAEGIARRRWRKYAGDEEELWERYRGLSYSYRAKPELDRSEDESEEAITASIKDPTRFSDDKKRNLLMAAIFLHRRIPEYLKDNVDVVFTATSTGSVFQTLAREISQQEPKLRGTTSKDLVAVYSRIVEMAEKLSRILETDTETGWRGSFRKTVFSEAAEKLANLDRGFRGKKRVLRLEYIGPDAADIIALQEEEEREKLPRTRGRDRRETGGGGSGDHSSNTTITAVVIPIAVVTPTAVEAKEEKAQANRTSKRKRAVKFSATPPAEPKRAARQDTMYQPQPVAVESSFSSSRQPYHQQAEQEKPQPAAVASSSSSSRQPRHQKAGQEEPQPVAVASSSSSSRQLHHQQPGQKEPQPAIPDEKDDEDGYHDSNIDYPDAYSLPDQRTTPLPRSSSLRAHYSGPTPLSTANDSRYVDPHRHKRVSVKVAGWSHSRDDRGSRSTALPDPVRGPKAYNQGLRRTARSGLPRFNRLQSAMLAFRQDMDAQMVELTATLRDQKAQLSEFHRTAEDILVRFSG</sequence>
<feature type="region of interest" description="Disordered" evidence="1">
    <location>
        <begin position="224"/>
        <end position="257"/>
    </location>
</feature>
<dbReference type="Proteomes" id="UP000723463">
    <property type="component" value="Unassembled WGS sequence"/>
</dbReference>
<evidence type="ECO:0000313" key="3">
    <source>
        <dbReference type="Proteomes" id="UP000723463"/>
    </source>
</evidence>
<accession>A0A9P6F2B4</accession>
<evidence type="ECO:0000256" key="1">
    <source>
        <dbReference type="SAM" id="MobiDB-lite"/>
    </source>
</evidence>
<comment type="caution">
    <text evidence="2">The sequence shown here is derived from an EMBL/GenBank/DDBJ whole genome shotgun (WGS) entry which is preliminary data.</text>
</comment>
<protein>
    <submittedName>
        <fullName evidence="2">Uncharacterized protein</fullName>
    </submittedName>
</protein>
<proteinExistence type="predicted"/>
<feature type="compositionally biased region" description="Low complexity" evidence="1">
    <location>
        <begin position="338"/>
        <end position="350"/>
    </location>
</feature>